<keyword evidence="1" id="KW-0238">DNA-binding</keyword>
<protein>
    <submittedName>
        <fullName evidence="4">Nucleic acid-binding protein</fullName>
    </submittedName>
</protein>
<evidence type="ECO:0000256" key="1">
    <source>
        <dbReference type="ARBA" id="ARBA00023125"/>
    </source>
</evidence>
<accession>A0A1R3IT89</accession>
<dbReference type="Pfam" id="PF16900">
    <property type="entry name" value="REPA_OB_2"/>
    <property type="match status" value="1"/>
</dbReference>
<proteinExistence type="predicted"/>
<dbReference type="Gene3D" id="2.40.50.140">
    <property type="entry name" value="Nucleic acid-binding proteins"/>
    <property type="match status" value="3"/>
</dbReference>
<dbReference type="STRING" id="93759.A0A1R3IT89"/>
<dbReference type="GO" id="GO:0003677">
    <property type="term" value="F:DNA binding"/>
    <property type="evidence" value="ECO:0007669"/>
    <property type="project" value="UniProtKB-KW"/>
</dbReference>
<dbReference type="SUPFAM" id="SSF50249">
    <property type="entry name" value="Nucleic acid-binding proteins"/>
    <property type="match status" value="3"/>
</dbReference>
<organism evidence="4 5">
    <name type="scientific">Corchorus olitorius</name>
    <dbReference type="NCBI Taxonomy" id="93759"/>
    <lineage>
        <taxon>Eukaryota</taxon>
        <taxon>Viridiplantae</taxon>
        <taxon>Streptophyta</taxon>
        <taxon>Embryophyta</taxon>
        <taxon>Tracheophyta</taxon>
        <taxon>Spermatophyta</taxon>
        <taxon>Magnoliopsida</taxon>
        <taxon>eudicotyledons</taxon>
        <taxon>Gunneridae</taxon>
        <taxon>Pentapetalae</taxon>
        <taxon>rosids</taxon>
        <taxon>malvids</taxon>
        <taxon>Malvales</taxon>
        <taxon>Malvaceae</taxon>
        <taxon>Grewioideae</taxon>
        <taxon>Apeibeae</taxon>
        <taxon>Corchorus</taxon>
    </lineage>
</organism>
<evidence type="ECO:0000256" key="2">
    <source>
        <dbReference type="SAM" id="MobiDB-lite"/>
    </source>
</evidence>
<dbReference type="EMBL" id="AWUE01017664">
    <property type="protein sequence ID" value="OMO85809.1"/>
    <property type="molecule type" value="Genomic_DNA"/>
</dbReference>
<dbReference type="PANTHER" id="PTHR47165">
    <property type="entry name" value="OS03G0429900 PROTEIN"/>
    <property type="match status" value="1"/>
</dbReference>
<dbReference type="Proteomes" id="UP000187203">
    <property type="component" value="Unassembled WGS sequence"/>
</dbReference>
<evidence type="ECO:0000259" key="3">
    <source>
        <dbReference type="Pfam" id="PF16900"/>
    </source>
</evidence>
<dbReference type="PANTHER" id="PTHR47165:SF4">
    <property type="entry name" value="OS03G0429900 PROTEIN"/>
    <property type="match status" value="1"/>
</dbReference>
<evidence type="ECO:0000313" key="5">
    <source>
        <dbReference type="Proteomes" id="UP000187203"/>
    </source>
</evidence>
<sequence length="742" mass="80899">MGFGSIAFLLTALYFPPVLFNPWLLIRFVCFAMFFAHSCRPVCVAHFLGAVLLPAVCRSDEAIFSEEGCLRSMLIISDVVKLFHATLAQLRPGIRAYVIVRISRMWDTIIPGSTEPKNHCLLLLDEKGNAIQAVISREAMPDLEKKFVVGRVYKIMRFQTLVCKTGYNAIPSEFIVHFNGGIEFLEISGNVERFPRYHFRFASMEQIRCRHERDPVLTDVIGMLVSAGQAGSVPLQSGGSADKMDIYIRLASEDVLRITLWGSHIDSVNDPSILQQQPKPVLALAGTVVKEFSIKCLFCDCYVVYVCIHLCSIALMVMSLDVDRKLLWTCSVSKIFVDLEIPESVAIRERFATDKTAVEILASDEADNYQAAMEAEDGKRYRVQAKVKAINTTNGWYYETCPDCGVKLNPVNGRFACFDHGGVTPRFVMQLILLIEDDSASIEVAMFGQLVQSFIGVGVAAVVAGSNSGVMKAKLPPIAKNVIGKEFLFTVGLSDQTIKGGYLKYKVYKYSPTVLVGDDIPVQANVNKGNQIIGQAGPAIDGMNTLGSLPILDGYVSVDRNMVVEVADDKDSVIIDDVAAAADGIGGVGLLNASAYSGSAAHQCESNLDTHCATPVLIDISRRVVDRASGGKVTVGGDACELDGALPADKKRGRRDRDIQQTALPPKKQGASVGKKKGMTSPDSSFTPTDLSVRNLQSNCLMKVLQGTFSRSDGMMVLSSRLGGRIFGQINVDLCKFWSLAF</sequence>
<feature type="domain" description="Replication protein A OB" evidence="3">
    <location>
        <begin position="217"/>
        <end position="296"/>
    </location>
</feature>
<evidence type="ECO:0000313" key="4">
    <source>
        <dbReference type="EMBL" id="OMO85809.1"/>
    </source>
</evidence>
<reference evidence="5" key="1">
    <citation type="submission" date="2013-09" db="EMBL/GenBank/DDBJ databases">
        <title>Corchorus olitorius genome sequencing.</title>
        <authorList>
            <person name="Alam M."/>
            <person name="Haque M.S."/>
            <person name="Islam M.S."/>
            <person name="Emdad E.M."/>
            <person name="Islam M.M."/>
            <person name="Ahmed B."/>
            <person name="Halim A."/>
            <person name="Hossen Q.M.M."/>
            <person name="Hossain M.Z."/>
            <person name="Ahmed R."/>
            <person name="Khan M.M."/>
            <person name="Islam R."/>
            <person name="Rashid M.M."/>
            <person name="Khan S.A."/>
            <person name="Rahman M.S."/>
            <person name="Alam M."/>
            <person name="Yahiya A.S."/>
            <person name="Khan M.S."/>
            <person name="Azam M.S."/>
            <person name="Haque T."/>
            <person name="Lashkar M.Z.H."/>
            <person name="Akhand A.I."/>
            <person name="Morshed G."/>
            <person name="Roy S."/>
            <person name="Uddin K.S."/>
            <person name="Rabeya T."/>
            <person name="Hossain A.S."/>
            <person name="Chowdhury A."/>
            <person name="Snigdha A.R."/>
            <person name="Mortoza M.S."/>
            <person name="Matin S.A."/>
            <person name="Hoque S.M.E."/>
            <person name="Islam M.K."/>
            <person name="Roy D.K."/>
            <person name="Haider R."/>
            <person name="Moosa M.M."/>
            <person name="Elias S.M."/>
            <person name="Hasan A.M."/>
            <person name="Jahan S."/>
            <person name="Shafiuddin M."/>
            <person name="Mahmood N."/>
            <person name="Shommy N.S."/>
        </authorList>
    </citation>
    <scope>NUCLEOTIDE SEQUENCE [LARGE SCALE GENOMIC DNA]</scope>
    <source>
        <strain evidence="5">cv. O-4</strain>
    </source>
</reference>
<keyword evidence="5" id="KW-1185">Reference proteome</keyword>
<dbReference type="InterPro" id="IPR012340">
    <property type="entry name" value="NA-bd_OB-fold"/>
</dbReference>
<dbReference type="InterPro" id="IPR031657">
    <property type="entry name" value="REPA_OB_2"/>
</dbReference>
<name>A0A1R3IT89_9ROSI</name>
<dbReference type="AlphaFoldDB" id="A0A1R3IT89"/>
<feature type="region of interest" description="Disordered" evidence="2">
    <location>
        <begin position="645"/>
        <end position="689"/>
    </location>
</feature>
<comment type="caution">
    <text evidence="4">The sequence shown here is derived from an EMBL/GenBank/DDBJ whole genome shotgun (WGS) entry which is preliminary data.</text>
</comment>
<dbReference type="OrthoDB" id="1931061at2759"/>
<gene>
    <name evidence="4" type="ORF">COLO4_21426</name>
</gene>